<sequence>MSGAVQFRRSKREEESVNLTPLIDVVFLLLIFFMVSTTFTKETHLSVDLPEAKGEAGPAPETTYEILIHPDGSYALNGESLVDKKIATLLRALQANPVDAANTPLIITADANAPHQAVITAMDAAGQSGFVNLSLTTRRPEGQAE</sequence>
<evidence type="ECO:0000313" key="10">
    <source>
        <dbReference type="Proteomes" id="UP000000466"/>
    </source>
</evidence>
<accession>K4KH32</accession>
<evidence type="ECO:0000256" key="1">
    <source>
        <dbReference type="ARBA" id="ARBA00004162"/>
    </source>
</evidence>
<dbReference type="GO" id="GO:0022857">
    <property type="term" value="F:transmembrane transporter activity"/>
    <property type="evidence" value="ECO:0007669"/>
    <property type="project" value="InterPro"/>
</dbReference>
<keyword evidence="6 8" id="KW-0472">Membrane</keyword>
<reference evidence="9 10" key="1">
    <citation type="journal article" date="2013" name="Genome Announc.">
        <title>Complete genome sequence of Simiduia agarivorans SA1(T), a marine bacterium able to degrade a variety of polysaccharides.</title>
        <authorList>
            <person name="Lin S.Y."/>
            <person name="Shieh W.Y."/>
            <person name="Chen J.S."/>
            <person name="Tang S.L."/>
        </authorList>
    </citation>
    <scope>NUCLEOTIDE SEQUENCE [LARGE SCALE GENOMIC DNA]</scope>
    <source>
        <strain evidence="10">DSM 21679 / JCM 13881 / BCRC 17597 / SA1</strain>
    </source>
</reference>
<dbReference type="GO" id="GO:0015031">
    <property type="term" value="P:protein transport"/>
    <property type="evidence" value="ECO:0007669"/>
    <property type="project" value="UniProtKB-KW"/>
</dbReference>
<keyword evidence="4 7" id="KW-0812">Transmembrane</keyword>
<dbReference type="PANTHER" id="PTHR30558:SF3">
    <property type="entry name" value="BIOPOLYMER TRANSPORT PROTEIN EXBD-RELATED"/>
    <property type="match status" value="1"/>
</dbReference>
<keyword evidence="10" id="KW-1185">Reference proteome</keyword>
<dbReference type="STRING" id="1117647.M5M_01440"/>
<dbReference type="GO" id="GO:0005886">
    <property type="term" value="C:plasma membrane"/>
    <property type="evidence" value="ECO:0007669"/>
    <property type="project" value="UniProtKB-SubCell"/>
</dbReference>
<dbReference type="KEGG" id="saga:M5M_01440"/>
<dbReference type="Pfam" id="PF02472">
    <property type="entry name" value="ExbD"/>
    <property type="match status" value="1"/>
</dbReference>
<dbReference type="RefSeq" id="WP_015045688.1">
    <property type="nucleotide sequence ID" value="NC_018868.3"/>
</dbReference>
<organism evidence="9 10">
    <name type="scientific">Simiduia agarivorans (strain DSM 21679 / JCM 13881 / BCRC 17597 / SA1)</name>
    <dbReference type="NCBI Taxonomy" id="1117647"/>
    <lineage>
        <taxon>Bacteria</taxon>
        <taxon>Pseudomonadati</taxon>
        <taxon>Pseudomonadota</taxon>
        <taxon>Gammaproteobacteria</taxon>
        <taxon>Cellvibrionales</taxon>
        <taxon>Cellvibrionaceae</taxon>
        <taxon>Simiduia</taxon>
    </lineage>
</organism>
<dbReference type="AlphaFoldDB" id="K4KH32"/>
<dbReference type="PANTHER" id="PTHR30558">
    <property type="entry name" value="EXBD MEMBRANE COMPONENT OF PMF-DRIVEN MACROMOLECULE IMPORT SYSTEM"/>
    <property type="match status" value="1"/>
</dbReference>
<evidence type="ECO:0000256" key="5">
    <source>
        <dbReference type="ARBA" id="ARBA00022989"/>
    </source>
</evidence>
<evidence type="ECO:0000256" key="3">
    <source>
        <dbReference type="ARBA" id="ARBA00022475"/>
    </source>
</evidence>
<evidence type="ECO:0000256" key="7">
    <source>
        <dbReference type="RuleBase" id="RU003879"/>
    </source>
</evidence>
<protein>
    <submittedName>
        <fullName evidence="9">GTP cyclohydrolase I</fullName>
    </submittedName>
</protein>
<keyword evidence="7" id="KW-0653">Protein transport</keyword>
<evidence type="ECO:0000256" key="8">
    <source>
        <dbReference type="SAM" id="Phobius"/>
    </source>
</evidence>
<evidence type="ECO:0000256" key="6">
    <source>
        <dbReference type="ARBA" id="ARBA00023136"/>
    </source>
</evidence>
<evidence type="ECO:0000313" key="9">
    <source>
        <dbReference type="EMBL" id="AFU97515.1"/>
    </source>
</evidence>
<dbReference type="Proteomes" id="UP000000466">
    <property type="component" value="Chromosome"/>
</dbReference>
<proteinExistence type="inferred from homology"/>
<comment type="subcellular location">
    <subcellularLocation>
        <location evidence="1">Cell membrane</location>
        <topology evidence="1">Single-pass membrane protein</topology>
    </subcellularLocation>
    <subcellularLocation>
        <location evidence="7">Cell membrane</location>
        <topology evidence="7">Single-pass type II membrane protein</topology>
    </subcellularLocation>
</comment>
<feature type="transmembrane region" description="Helical" evidence="8">
    <location>
        <begin position="21"/>
        <end position="39"/>
    </location>
</feature>
<dbReference type="InterPro" id="IPR003400">
    <property type="entry name" value="ExbD"/>
</dbReference>
<evidence type="ECO:0000256" key="2">
    <source>
        <dbReference type="ARBA" id="ARBA00005811"/>
    </source>
</evidence>
<dbReference type="HOGENOM" id="CLU_085305_3_3_6"/>
<evidence type="ECO:0000256" key="4">
    <source>
        <dbReference type="ARBA" id="ARBA00022692"/>
    </source>
</evidence>
<keyword evidence="3" id="KW-1003">Cell membrane</keyword>
<dbReference type="EMBL" id="CP003746">
    <property type="protein sequence ID" value="AFU97515.1"/>
    <property type="molecule type" value="Genomic_DNA"/>
</dbReference>
<dbReference type="GO" id="GO:0016787">
    <property type="term" value="F:hydrolase activity"/>
    <property type="evidence" value="ECO:0007669"/>
    <property type="project" value="UniProtKB-KW"/>
</dbReference>
<keyword evidence="7" id="KW-0813">Transport</keyword>
<name>K4KH32_SIMAS</name>
<dbReference type="eggNOG" id="COG0848">
    <property type="taxonomic scope" value="Bacteria"/>
</dbReference>
<dbReference type="Gene3D" id="3.30.420.270">
    <property type="match status" value="1"/>
</dbReference>
<gene>
    <name evidence="9" type="ordered locus">M5M_01440</name>
</gene>
<keyword evidence="5 8" id="KW-1133">Transmembrane helix</keyword>
<comment type="similarity">
    <text evidence="2 7">Belongs to the ExbD/TolR family.</text>
</comment>